<dbReference type="InterPro" id="IPR048279">
    <property type="entry name" value="MdtK-like"/>
</dbReference>
<evidence type="ECO:0000256" key="3">
    <source>
        <dbReference type="ARBA" id="ARBA00022448"/>
    </source>
</evidence>
<keyword evidence="3" id="KW-0813">Transport</keyword>
<evidence type="ECO:0000256" key="8">
    <source>
        <dbReference type="SAM" id="Phobius"/>
    </source>
</evidence>
<evidence type="ECO:0000313" key="9">
    <source>
        <dbReference type="EMBL" id="QJC22592.1"/>
    </source>
</evidence>
<keyword evidence="6 8" id="KW-1133">Transmembrane helix</keyword>
<accession>A0A6H2ENG4</accession>
<feature type="transmembrane region" description="Helical" evidence="8">
    <location>
        <begin position="164"/>
        <end position="183"/>
    </location>
</feature>
<evidence type="ECO:0000256" key="2">
    <source>
        <dbReference type="ARBA" id="ARBA00010199"/>
    </source>
</evidence>
<proteinExistence type="inferred from homology"/>
<comment type="subcellular location">
    <subcellularLocation>
        <location evidence="1">Cell membrane</location>
        <topology evidence="1">Multi-pass membrane protein</topology>
    </subcellularLocation>
</comment>
<evidence type="ECO:0000256" key="7">
    <source>
        <dbReference type="ARBA" id="ARBA00023136"/>
    </source>
</evidence>
<feature type="transmembrane region" description="Helical" evidence="8">
    <location>
        <begin position="132"/>
        <end position="157"/>
    </location>
</feature>
<comment type="similarity">
    <text evidence="2">Belongs to the multi antimicrobial extrusion (MATE) (TC 2.A.66.1) family.</text>
</comment>
<feature type="transmembrane region" description="Helical" evidence="8">
    <location>
        <begin position="44"/>
        <end position="69"/>
    </location>
</feature>
<dbReference type="InterPro" id="IPR044644">
    <property type="entry name" value="DinF-like"/>
</dbReference>
<dbReference type="EMBL" id="CP050804">
    <property type="protein sequence ID" value="QJC22592.1"/>
    <property type="molecule type" value="Genomic_DNA"/>
</dbReference>
<feature type="transmembrane region" description="Helical" evidence="8">
    <location>
        <begin position="381"/>
        <end position="401"/>
    </location>
</feature>
<keyword evidence="10" id="KW-1185">Reference proteome</keyword>
<dbReference type="GO" id="GO:0042910">
    <property type="term" value="F:xenobiotic transmembrane transporter activity"/>
    <property type="evidence" value="ECO:0007669"/>
    <property type="project" value="InterPro"/>
</dbReference>
<feature type="transmembrane region" description="Helical" evidence="8">
    <location>
        <begin position="273"/>
        <end position="293"/>
    </location>
</feature>
<dbReference type="GO" id="GO:0005886">
    <property type="term" value="C:plasma membrane"/>
    <property type="evidence" value="ECO:0007669"/>
    <property type="project" value="UniProtKB-SubCell"/>
</dbReference>
<organism evidence="9 10">
    <name type="scientific">Arcanobacterium buesumense</name>
    <dbReference type="NCBI Taxonomy" id="2722751"/>
    <lineage>
        <taxon>Bacteria</taxon>
        <taxon>Bacillati</taxon>
        <taxon>Actinomycetota</taxon>
        <taxon>Actinomycetes</taxon>
        <taxon>Actinomycetales</taxon>
        <taxon>Actinomycetaceae</taxon>
        <taxon>Arcanobacterium</taxon>
    </lineage>
</organism>
<evidence type="ECO:0000256" key="6">
    <source>
        <dbReference type="ARBA" id="ARBA00022989"/>
    </source>
</evidence>
<evidence type="ECO:0000313" key="10">
    <source>
        <dbReference type="Proteomes" id="UP000502298"/>
    </source>
</evidence>
<keyword evidence="7 8" id="KW-0472">Membrane</keyword>
<dbReference type="Pfam" id="PF01554">
    <property type="entry name" value="MatE"/>
    <property type="match status" value="2"/>
</dbReference>
<dbReference type="Proteomes" id="UP000502298">
    <property type="component" value="Chromosome"/>
</dbReference>
<keyword evidence="4" id="KW-1003">Cell membrane</keyword>
<feature type="transmembrane region" description="Helical" evidence="8">
    <location>
        <begin position="407"/>
        <end position="426"/>
    </location>
</feature>
<dbReference type="GO" id="GO:0015297">
    <property type="term" value="F:antiporter activity"/>
    <property type="evidence" value="ECO:0007669"/>
    <property type="project" value="InterPro"/>
</dbReference>
<dbReference type="PIRSF" id="PIRSF006603">
    <property type="entry name" value="DinF"/>
    <property type="match status" value="1"/>
</dbReference>
<feature type="transmembrane region" description="Helical" evidence="8">
    <location>
        <begin position="12"/>
        <end position="32"/>
    </location>
</feature>
<evidence type="ECO:0000256" key="4">
    <source>
        <dbReference type="ARBA" id="ARBA00022475"/>
    </source>
</evidence>
<keyword evidence="5 8" id="KW-0812">Transmembrane</keyword>
<feature type="transmembrane region" description="Helical" evidence="8">
    <location>
        <begin position="248"/>
        <end position="267"/>
    </location>
</feature>
<sequence>MANTDLSHVDSSILRLAIPSLGALLAEPLLVAVDTTMIGRLPGIAPLAGLSLASTILTTFIGLCIFLTYATTATTARSVGSGDKKRAYRLGLDGMWLAVGLGILLGLFLFFGGELILGWFGPSSSVSVQALAYLHASAWGLPGMLLVLAATGVLRGFGDAKTPFIVATGGALANIPLNALLIYGCDLGIVGAGLGTAVAQSLMAGVLAWIIVWRAYRSGASLFPSGGGVLRSLSDAVPLIIRTVSLRAAILLLIAGTSGLGAVALATNQIVMTLWNFMSYGLDSLATAAQILVGQALGSDNPARVRQILDRCVLWGLWVGAVLGVLLFGLSFVIPGVMSGEDEVRSLSRIVLWVAAVALPLASLAFMLDGVLIGAGDTRRLAWYMLITLAAFAPIAGIVLWRPELFGSTWGMVTLWIGYGGVTMAVRAGTQFVRTRGTQWMYL</sequence>
<evidence type="ECO:0000256" key="1">
    <source>
        <dbReference type="ARBA" id="ARBA00004651"/>
    </source>
</evidence>
<feature type="transmembrane region" description="Helical" evidence="8">
    <location>
        <begin position="313"/>
        <end position="338"/>
    </location>
</feature>
<dbReference type="AlphaFoldDB" id="A0A6H2ENG4"/>
<protein>
    <submittedName>
        <fullName evidence="9">MATE family efflux transporter</fullName>
    </submittedName>
</protein>
<evidence type="ECO:0000256" key="5">
    <source>
        <dbReference type="ARBA" id="ARBA00022692"/>
    </source>
</evidence>
<feature type="transmembrane region" description="Helical" evidence="8">
    <location>
        <begin position="350"/>
        <end position="374"/>
    </location>
</feature>
<dbReference type="NCBIfam" id="TIGR00797">
    <property type="entry name" value="matE"/>
    <property type="match status" value="1"/>
</dbReference>
<dbReference type="RefSeq" id="WP_168918514.1">
    <property type="nucleotide sequence ID" value="NZ_CP050804.1"/>
</dbReference>
<feature type="transmembrane region" description="Helical" evidence="8">
    <location>
        <begin position="189"/>
        <end position="212"/>
    </location>
</feature>
<dbReference type="CDD" id="cd13136">
    <property type="entry name" value="MATE_DinF_like"/>
    <property type="match status" value="1"/>
</dbReference>
<dbReference type="PANTHER" id="PTHR42893:SF46">
    <property type="entry name" value="PROTEIN DETOXIFICATION 44, CHLOROPLASTIC"/>
    <property type="match status" value="1"/>
</dbReference>
<dbReference type="InterPro" id="IPR002528">
    <property type="entry name" value="MATE_fam"/>
</dbReference>
<dbReference type="KEGG" id="arca:HC352_08830"/>
<gene>
    <name evidence="9" type="ORF">HC352_08830</name>
</gene>
<feature type="transmembrane region" description="Helical" evidence="8">
    <location>
        <begin position="90"/>
        <end position="112"/>
    </location>
</feature>
<reference evidence="9 10" key="1">
    <citation type="submission" date="2020-03" db="EMBL/GenBank/DDBJ databases">
        <title>Complete genome of Arcanobacterium buesumensis sp. nov. strain 2701.</title>
        <authorList>
            <person name="Borowiak M."/>
            <person name="Alssahen M."/>
            <person name="Laemmler C."/>
            <person name="Malorny B."/>
            <person name="Hassan A."/>
            <person name="Prenger-Berninghoff E."/>
            <person name="Ploetz M."/>
            <person name="Abdulmawjood A."/>
        </authorList>
    </citation>
    <scope>NUCLEOTIDE SEQUENCE [LARGE SCALE GENOMIC DNA]</scope>
    <source>
        <strain evidence="9 10">2701</strain>
    </source>
</reference>
<name>A0A6H2ENG4_9ACTO</name>
<dbReference type="PANTHER" id="PTHR42893">
    <property type="entry name" value="PROTEIN DETOXIFICATION 44, CHLOROPLASTIC-RELATED"/>
    <property type="match status" value="1"/>
</dbReference>